<name>A0A6G9CVX6_RHOER</name>
<evidence type="ECO:0000256" key="1">
    <source>
        <dbReference type="SAM" id="MobiDB-lite"/>
    </source>
</evidence>
<dbReference type="AlphaFoldDB" id="A0A6G9CVX6"/>
<gene>
    <name evidence="2" type="ORF">G9444_3804</name>
</gene>
<feature type="compositionally biased region" description="Basic and acidic residues" evidence="1">
    <location>
        <begin position="1"/>
        <end position="12"/>
    </location>
</feature>
<evidence type="ECO:0000313" key="2">
    <source>
        <dbReference type="EMBL" id="QIP41048.1"/>
    </source>
</evidence>
<feature type="region of interest" description="Disordered" evidence="1">
    <location>
        <begin position="1"/>
        <end position="126"/>
    </location>
</feature>
<proteinExistence type="predicted"/>
<evidence type="ECO:0000313" key="3">
    <source>
        <dbReference type="Proteomes" id="UP000502345"/>
    </source>
</evidence>
<feature type="compositionally biased region" description="Basic and acidic residues" evidence="1">
    <location>
        <begin position="97"/>
        <end position="107"/>
    </location>
</feature>
<organism evidence="2 3">
    <name type="scientific">Rhodococcus erythropolis</name>
    <name type="common">Arthrobacter picolinophilus</name>
    <dbReference type="NCBI Taxonomy" id="1833"/>
    <lineage>
        <taxon>Bacteria</taxon>
        <taxon>Bacillati</taxon>
        <taxon>Actinomycetota</taxon>
        <taxon>Actinomycetes</taxon>
        <taxon>Mycobacteriales</taxon>
        <taxon>Nocardiaceae</taxon>
        <taxon>Rhodococcus</taxon>
        <taxon>Rhodococcus erythropolis group</taxon>
    </lineage>
</organism>
<sequence>MDRAGRDHRGCQKYDGGVEAQDRRGQGSGAENVNQQPVWIREGSLLQDLADPAKDAESVRGMSENQHGNQEDDGGCHARQFFAGFVESYDAGQENDDSCRPGDDDLGKPAWTHYREDEDEGDEQDR</sequence>
<accession>A0A6G9CVX6</accession>
<dbReference type="Proteomes" id="UP000502345">
    <property type="component" value="Chromosome"/>
</dbReference>
<dbReference type="EMBL" id="CP050124">
    <property type="protein sequence ID" value="QIP41048.1"/>
    <property type="molecule type" value="Genomic_DNA"/>
</dbReference>
<protein>
    <submittedName>
        <fullName evidence="2">Uncharacterized protein</fullName>
    </submittedName>
</protein>
<feature type="compositionally biased region" description="Acidic residues" evidence="1">
    <location>
        <begin position="117"/>
        <end position="126"/>
    </location>
</feature>
<reference evidence="2 3" key="1">
    <citation type="submission" date="2020-03" db="EMBL/GenBank/DDBJ databases">
        <title>Screen low temperature-resistant strains for efficient degradation of petroleum hydrocarbons under the low temperature.</title>
        <authorList>
            <person name="Wang Y."/>
            <person name="Chen J."/>
        </authorList>
    </citation>
    <scope>NUCLEOTIDE SEQUENCE [LARGE SCALE GENOMIC DNA]</scope>
    <source>
        <strain evidence="2 3">KB1</strain>
    </source>
</reference>